<keyword evidence="2" id="KW-1185">Reference proteome</keyword>
<dbReference type="KEGG" id="gur:Gura_3995"/>
<dbReference type="EMBL" id="CP000698">
    <property type="protein sequence ID" value="ABQ28139.1"/>
    <property type="molecule type" value="Genomic_DNA"/>
</dbReference>
<accession>A5G8M1</accession>
<gene>
    <name evidence="1" type="ordered locus">Gura_3995</name>
</gene>
<dbReference type="HOGENOM" id="CLU_176174_0_0_7"/>
<name>A5G8M1_GEOUR</name>
<proteinExistence type="predicted"/>
<dbReference type="Proteomes" id="UP000006695">
    <property type="component" value="Chromosome"/>
</dbReference>
<reference evidence="1 2" key="1">
    <citation type="submission" date="2007-05" db="EMBL/GenBank/DDBJ databases">
        <title>Complete sequence of Geobacter uraniireducens Rf4.</title>
        <authorList>
            <consortium name="US DOE Joint Genome Institute"/>
            <person name="Copeland A."/>
            <person name="Lucas S."/>
            <person name="Lapidus A."/>
            <person name="Barry K."/>
            <person name="Detter J.C."/>
            <person name="Glavina del Rio T."/>
            <person name="Hammon N."/>
            <person name="Israni S."/>
            <person name="Dalin E."/>
            <person name="Tice H."/>
            <person name="Pitluck S."/>
            <person name="Chertkov O."/>
            <person name="Brettin T."/>
            <person name="Bruce D."/>
            <person name="Han C."/>
            <person name="Schmutz J."/>
            <person name="Larimer F."/>
            <person name="Land M."/>
            <person name="Hauser L."/>
            <person name="Kyrpides N."/>
            <person name="Mikhailova N."/>
            <person name="Shelobolina E."/>
            <person name="Aklujkar M."/>
            <person name="Lovley D."/>
            <person name="Richardson P."/>
        </authorList>
    </citation>
    <scope>NUCLEOTIDE SEQUENCE [LARGE SCALE GENOMIC DNA]</scope>
    <source>
        <strain evidence="2">ATCC BAA-1134 / JCM 13001 / Rf4</strain>
    </source>
</reference>
<dbReference type="RefSeq" id="WP_011940776.1">
    <property type="nucleotide sequence ID" value="NC_009483.1"/>
</dbReference>
<evidence type="ECO:0000313" key="2">
    <source>
        <dbReference type="Proteomes" id="UP000006695"/>
    </source>
</evidence>
<dbReference type="STRING" id="351605.Gura_3995"/>
<sequence>MLTKKNIVRLFTISLLLLLPPVMTFSGYSLVQPVYGEEGWKEKIMELCAKTDVAMTLTTGELKELIAGCEKLKPVIESLEETPRKVYRKRLQMCRDLFAYVLESKEKAAK</sequence>
<organism evidence="1 2">
    <name type="scientific">Geotalea uraniireducens (strain Rf4)</name>
    <name type="common">Geobacter uraniireducens</name>
    <dbReference type="NCBI Taxonomy" id="351605"/>
    <lineage>
        <taxon>Bacteria</taxon>
        <taxon>Pseudomonadati</taxon>
        <taxon>Thermodesulfobacteriota</taxon>
        <taxon>Desulfuromonadia</taxon>
        <taxon>Geobacterales</taxon>
        <taxon>Geobacteraceae</taxon>
        <taxon>Geotalea</taxon>
    </lineage>
</organism>
<dbReference type="AlphaFoldDB" id="A5G8M1"/>
<protein>
    <submittedName>
        <fullName evidence="1">Uncharacterized protein</fullName>
    </submittedName>
</protein>
<evidence type="ECO:0000313" key="1">
    <source>
        <dbReference type="EMBL" id="ABQ28139.1"/>
    </source>
</evidence>